<dbReference type="Gene3D" id="2.40.10.10">
    <property type="entry name" value="Trypsin-like serine proteases"/>
    <property type="match status" value="2"/>
</dbReference>
<dbReference type="InterPro" id="IPR043504">
    <property type="entry name" value="Peptidase_S1_PA_chymotrypsin"/>
</dbReference>
<dbReference type="PANTHER" id="PTHR24276:SF98">
    <property type="entry name" value="FI18310P1-RELATED"/>
    <property type="match status" value="1"/>
</dbReference>
<dbReference type="Proteomes" id="UP000694924">
    <property type="component" value="Unplaced"/>
</dbReference>
<keyword evidence="3 6" id="KW-0378">Hydrolase</keyword>
<dbReference type="GeneID" id="107066275"/>
<dbReference type="Pfam" id="PF00089">
    <property type="entry name" value="Trypsin"/>
    <property type="match status" value="1"/>
</dbReference>
<gene>
    <name evidence="10" type="primary">LOC107066275</name>
</gene>
<keyword evidence="9" id="KW-1185">Reference proteome</keyword>
<protein>
    <submittedName>
        <fullName evidence="10">Chymotrypsin-1-like</fullName>
    </submittedName>
</protein>
<dbReference type="SMART" id="SM00020">
    <property type="entry name" value="Tryp_SPc"/>
    <property type="match status" value="1"/>
</dbReference>
<name>A0ABM1I7Q1_POLDO</name>
<dbReference type="InterPro" id="IPR033116">
    <property type="entry name" value="TRYPSIN_SER"/>
</dbReference>
<feature type="domain" description="Peptidase S1" evidence="8">
    <location>
        <begin position="28"/>
        <end position="252"/>
    </location>
</feature>
<dbReference type="PANTHER" id="PTHR24276">
    <property type="entry name" value="POLYSERASE-RELATED"/>
    <property type="match status" value="1"/>
</dbReference>
<dbReference type="CDD" id="cd00190">
    <property type="entry name" value="Tryp_SPc"/>
    <property type="match status" value="1"/>
</dbReference>
<dbReference type="InterPro" id="IPR050430">
    <property type="entry name" value="Peptidase_S1"/>
</dbReference>
<evidence type="ECO:0000256" key="7">
    <source>
        <dbReference type="SAM" id="SignalP"/>
    </source>
</evidence>
<evidence type="ECO:0000256" key="1">
    <source>
        <dbReference type="ARBA" id="ARBA00007664"/>
    </source>
</evidence>
<feature type="signal peptide" evidence="7">
    <location>
        <begin position="1"/>
        <end position="22"/>
    </location>
</feature>
<dbReference type="PROSITE" id="PS00135">
    <property type="entry name" value="TRYPSIN_SER"/>
    <property type="match status" value="1"/>
</dbReference>
<reference evidence="10" key="1">
    <citation type="submission" date="2025-08" db="UniProtKB">
        <authorList>
            <consortium name="RefSeq"/>
        </authorList>
    </citation>
    <scope>IDENTIFICATION</scope>
    <source>
        <tissue evidence="10">Whole body</tissue>
    </source>
</reference>
<dbReference type="PROSITE" id="PS50240">
    <property type="entry name" value="TRYPSIN_DOM"/>
    <property type="match status" value="1"/>
</dbReference>
<accession>A0ABM1I7Q1</accession>
<dbReference type="RefSeq" id="XP_015176238.1">
    <property type="nucleotide sequence ID" value="XM_015320752.1"/>
</dbReference>
<dbReference type="PROSITE" id="PS00134">
    <property type="entry name" value="TRYPSIN_HIS"/>
    <property type="match status" value="1"/>
</dbReference>
<dbReference type="InterPro" id="IPR001314">
    <property type="entry name" value="Peptidase_S1A"/>
</dbReference>
<evidence type="ECO:0000313" key="9">
    <source>
        <dbReference type="Proteomes" id="UP000694924"/>
    </source>
</evidence>
<evidence type="ECO:0000259" key="8">
    <source>
        <dbReference type="PROSITE" id="PS50240"/>
    </source>
</evidence>
<dbReference type="SUPFAM" id="SSF50494">
    <property type="entry name" value="Trypsin-like serine proteases"/>
    <property type="match status" value="1"/>
</dbReference>
<dbReference type="PRINTS" id="PR00722">
    <property type="entry name" value="CHYMOTRYPSIN"/>
</dbReference>
<comment type="similarity">
    <text evidence="1">Belongs to the peptidase S1 family.</text>
</comment>
<dbReference type="InterPro" id="IPR001254">
    <property type="entry name" value="Trypsin_dom"/>
</dbReference>
<evidence type="ECO:0000256" key="3">
    <source>
        <dbReference type="ARBA" id="ARBA00022801"/>
    </source>
</evidence>
<keyword evidence="5" id="KW-1015">Disulfide bond</keyword>
<evidence type="ECO:0000256" key="4">
    <source>
        <dbReference type="ARBA" id="ARBA00022825"/>
    </source>
</evidence>
<dbReference type="InterPro" id="IPR018114">
    <property type="entry name" value="TRYPSIN_HIS"/>
</dbReference>
<evidence type="ECO:0000256" key="2">
    <source>
        <dbReference type="ARBA" id="ARBA00022670"/>
    </source>
</evidence>
<proteinExistence type="inferred from homology"/>
<feature type="chain" id="PRO_5045824973" evidence="7">
    <location>
        <begin position="23"/>
        <end position="254"/>
    </location>
</feature>
<organism evidence="9 10">
    <name type="scientific">Polistes dominula</name>
    <name type="common">European paper wasp</name>
    <name type="synonym">Vespa dominula</name>
    <dbReference type="NCBI Taxonomy" id="743375"/>
    <lineage>
        <taxon>Eukaryota</taxon>
        <taxon>Metazoa</taxon>
        <taxon>Ecdysozoa</taxon>
        <taxon>Arthropoda</taxon>
        <taxon>Hexapoda</taxon>
        <taxon>Insecta</taxon>
        <taxon>Pterygota</taxon>
        <taxon>Neoptera</taxon>
        <taxon>Endopterygota</taxon>
        <taxon>Hymenoptera</taxon>
        <taxon>Apocrita</taxon>
        <taxon>Aculeata</taxon>
        <taxon>Vespoidea</taxon>
        <taxon>Vespidae</taxon>
        <taxon>Polistinae</taxon>
        <taxon>Polistini</taxon>
        <taxon>Polistes</taxon>
    </lineage>
</organism>
<evidence type="ECO:0000256" key="5">
    <source>
        <dbReference type="ARBA" id="ARBA00023157"/>
    </source>
</evidence>
<keyword evidence="2 6" id="KW-0645">Protease</keyword>
<evidence type="ECO:0000256" key="6">
    <source>
        <dbReference type="RuleBase" id="RU363034"/>
    </source>
</evidence>
<evidence type="ECO:0000313" key="10">
    <source>
        <dbReference type="RefSeq" id="XP_015176238.1"/>
    </source>
</evidence>
<sequence length="254" mass="27262">MARFTMFYLAFFVVCLAARAFAEPPERIVGGSRAAVGEFPYQVSIRVGNQHTCGGTIISSRHILTAAHCVNDWNAPISFYTVVTGTNSLNYGGEVHGISSVSVHPSYIGSQQTSWINDVAVIALRSPITFNSLQKAIPLLDSEVPNGSLLSLSGWGKIATNGPLSNALLKTYLYAEDYRVCQQQHTIPIYPSQICALNRAGIGACQGDSGGPLTYNGRIAGIVSWVIPCARGIPDVFTKVSAHLNFIRNAVQST</sequence>
<dbReference type="InterPro" id="IPR009003">
    <property type="entry name" value="Peptidase_S1_PA"/>
</dbReference>
<keyword evidence="7" id="KW-0732">Signal</keyword>
<keyword evidence="4 6" id="KW-0720">Serine protease</keyword>